<reference evidence="4" key="1">
    <citation type="submission" date="2011-08" db="EMBL/GenBank/DDBJ databases">
        <authorList>
            <person name="Rombauts S."/>
        </authorList>
    </citation>
    <scope>NUCLEOTIDE SEQUENCE</scope>
    <source>
        <strain evidence="4">London</strain>
    </source>
</reference>
<reference evidence="3" key="2">
    <citation type="submission" date="2015-06" db="UniProtKB">
        <authorList>
            <consortium name="EnsemblMetazoa"/>
        </authorList>
    </citation>
    <scope>IDENTIFICATION</scope>
</reference>
<feature type="compositionally biased region" description="Pro residues" evidence="1">
    <location>
        <begin position="63"/>
        <end position="73"/>
    </location>
</feature>
<dbReference type="HOGENOM" id="CLU_2707977_0_0_1"/>
<evidence type="ECO:0008006" key="5">
    <source>
        <dbReference type="Google" id="ProtNLM"/>
    </source>
</evidence>
<sequence>MVYINSRGEIVDKPEVNWRDPVALIFGLFYFILGFFKSLLPIEGPPKNGKSKSNIRGFSGPGSGPPPPPARGG</sequence>
<protein>
    <recommendedName>
        <fullName evidence="5">Selenoprotein K</fullName>
    </recommendedName>
</protein>
<dbReference type="EnsemblMetazoa" id="tetur01g03040.1">
    <property type="protein sequence ID" value="tetur01g03040.1"/>
    <property type="gene ID" value="tetur01g03040"/>
</dbReference>
<evidence type="ECO:0000313" key="3">
    <source>
        <dbReference type="EnsemblMetazoa" id="tetur01g03040.1"/>
    </source>
</evidence>
<dbReference type="EMBL" id="CAEY01000437">
    <property type="status" value="NOT_ANNOTATED_CDS"/>
    <property type="molecule type" value="Genomic_DNA"/>
</dbReference>
<keyword evidence="2" id="KW-0812">Transmembrane</keyword>
<dbReference type="AlphaFoldDB" id="T1JQF6"/>
<keyword evidence="2" id="KW-1133">Transmembrane helix</keyword>
<keyword evidence="2" id="KW-0472">Membrane</keyword>
<feature type="region of interest" description="Disordered" evidence="1">
    <location>
        <begin position="47"/>
        <end position="73"/>
    </location>
</feature>
<dbReference type="Proteomes" id="UP000015104">
    <property type="component" value="Unassembled WGS sequence"/>
</dbReference>
<keyword evidence="4" id="KW-1185">Reference proteome</keyword>
<evidence type="ECO:0000256" key="1">
    <source>
        <dbReference type="SAM" id="MobiDB-lite"/>
    </source>
</evidence>
<proteinExistence type="predicted"/>
<organism evidence="3 4">
    <name type="scientific">Tetranychus urticae</name>
    <name type="common">Two-spotted spider mite</name>
    <dbReference type="NCBI Taxonomy" id="32264"/>
    <lineage>
        <taxon>Eukaryota</taxon>
        <taxon>Metazoa</taxon>
        <taxon>Ecdysozoa</taxon>
        <taxon>Arthropoda</taxon>
        <taxon>Chelicerata</taxon>
        <taxon>Arachnida</taxon>
        <taxon>Acari</taxon>
        <taxon>Acariformes</taxon>
        <taxon>Trombidiformes</taxon>
        <taxon>Prostigmata</taxon>
        <taxon>Eleutherengona</taxon>
        <taxon>Raphignathae</taxon>
        <taxon>Tetranychoidea</taxon>
        <taxon>Tetranychidae</taxon>
        <taxon>Tetranychus</taxon>
    </lineage>
</organism>
<feature type="transmembrane region" description="Helical" evidence="2">
    <location>
        <begin position="22"/>
        <end position="40"/>
    </location>
</feature>
<dbReference type="InterPro" id="IPR024491">
    <property type="entry name" value="Se_SelK/SelG"/>
</dbReference>
<evidence type="ECO:0000256" key="2">
    <source>
        <dbReference type="SAM" id="Phobius"/>
    </source>
</evidence>
<accession>T1JQF6</accession>
<evidence type="ECO:0000313" key="4">
    <source>
        <dbReference type="Proteomes" id="UP000015104"/>
    </source>
</evidence>
<name>T1JQF6_TETUR</name>
<dbReference type="Pfam" id="PF10961">
    <property type="entry name" value="SelK_SelG"/>
    <property type="match status" value="1"/>
</dbReference>